<reference evidence="9 10" key="1">
    <citation type="submission" date="2023-09" db="EMBL/GenBank/DDBJ databases">
        <authorList>
            <person name="Rey-Velasco X."/>
        </authorList>
    </citation>
    <scope>NUCLEOTIDE SEQUENCE [LARGE SCALE GENOMIC DNA]</scope>
    <source>
        <strain evidence="9 10">W345</strain>
    </source>
</reference>
<keyword evidence="4 8" id="KW-0812">Transmembrane</keyword>
<protein>
    <submittedName>
        <fullName evidence="9">Type III secretion system export apparatus subunit SctS</fullName>
    </submittedName>
</protein>
<organism evidence="9 10">
    <name type="scientific">Banduia mediterranea</name>
    <dbReference type="NCBI Taxonomy" id="3075609"/>
    <lineage>
        <taxon>Bacteria</taxon>
        <taxon>Pseudomonadati</taxon>
        <taxon>Pseudomonadota</taxon>
        <taxon>Gammaproteobacteria</taxon>
        <taxon>Nevskiales</taxon>
        <taxon>Algiphilaceae</taxon>
        <taxon>Banduia</taxon>
    </lineage>
</organism>
<proteinExistence type="inferred from homology"/>
<feature type="transmembrane region" description="Helical" evidence="8">
    <location>
        <begin position="57"/>
        <end position="76"/>
    </location>
</feature>
<keyword evidence="3" id="KW-1003">Cell membrane</keyword>
<evidence type="ECO:0000313" key="10">
    <source>
        <dbReference type="Proteomes" id="UP001254608"/>
    </source>
</evidence>
<sequence>MGFDIVRLTQDALWLVLLLSAPAIVAASIVGLIVAFFQAATQLQEQTLAFTVKFVTIVIVLFLTASVLGGTLYNFADRIFTEFPGMTN</sequence>
<evidence type="ECO:0000256" key="3">
    <source>
        <dbReference type="ARBA" id="ARBA00022475"/>
    </source>
</evidence>
<dbReference type="RefSeq" id="WP_311365591.1">
    <property type="nucleotide sequence ID" value="NZ_JAVRIC010000018.1"/>
</dbReference>
<dbReference type="Proteomes" id="UP001254608">
    <property type="component" value="Unassembled WGS sequence"/>
</dbReference>
<dbReference type="InterPro" id="IPR006306">
    <property type="entry name" value="T3SS_HrpO"/>
</dbReference>
<evidence type="ECO:0000256" key="8">
    <source>
        <dbReference type="SAM" id="Phobius"/>
    </source>
</evidence>
<name>A0ABU2WKZ7_9GAMM</name>
<gene>
    <name evidence="9" type="primary">sctS</name>
    <name evidence="9" type="ORF">RM530_12725</name>
</gene>
<dbReference type="PANTHER" id="PTHR34040:SF7">
    <property type="entry name" value="SURFACE PRESENTATION OF ANTIGENS PROTEIN SPAQ"/>
    <property type="match status" value="1"/>
</dbReference>
<evidence type="ECO:0000256" key="2">
    <source>
        <dbReference type="ARBA" id="ARBA00006156"/>
    </source>
</evidence>
<comment type="subcellular location">
    <subcellularLocation>
        <location evidence="1">Cell membrane</location>
        <topology evidence="1">Multi-pass membrane protein</topology>
    </subcellularLocation>
</comment>
<keyword evidence="5 8" id="KW-1133">Transmembrane helix</keyword>
<evidence type="ECO:0000256" key="1">
    <source>
        <dbReference type="ARBA" id="ARBA00004651"/>
    </source>
</evidence>
<keyword evidence="7 8" id="KW-0472">Membrane</keyword>
<dbReference type="NCBIfam" id="TIGR01403">
    <property type="entry name" value="fliQ_rel_III"/>
    <property type="match status" value="1"/>
</dbReference>
<evidence type="ECO:0000256" key="4">
    <source>
        <dbReference type="ARBA" id="ARBA00022692"/>
    </source>
</evidence>
<dbReference type="InterPro" id="IPR002191">
    <property type="entry name" value="Bac_export_3"/>
</dbReference>
<feature type="transmembrane region" description="Helical" evidence="8">
    <location>
        <begin position="12"/>
        <end position="37"/>
    </location>
</feature>
<comment type="similarity">
    <text evidence="2">Belongs to the FliQ/MopD/SpaQ family.</text>
</comment>
<evidence type="ECO:0000313" key="9">
    <source>
        <dbReference type="EMBL" id="MDT0498223.1"/>
    </source>
</evidence>
<dbReference type="PRINTS" id="PR00952">
    <property type="entry name" value="TYPE3IMQPROT"/>
</dbReference>
<evidence type="ECO:0000256" key="5">
    <source>
        <dbReference type="ARBA" id="ARBA00022989"/>
    </source>
</evidence>
<comment type="caution">
    <text evidence="9">The sequence shown here is derived from an EMBL/GenBank/DDBJ whole genome shotgun (WGS) entry which is preliminary data.</text>
</comment>
<evidence type="ECO:0000256" key="7">
    <source>
        <dbReference type="ARBA" id="ARBA00023136"/>
    </source>
</evidence>
<dbReference type="Pfam" id="PF01313">
    <property type="entry name" value="Bac_export_3"/>
    <property type="match status" value="1"/>
</dbReference>
<accession>A0ABU2WKZ7</accession>
<dbReference type="EMBL" id="JAVRIC010000018">
    <property type="protein sequence ID" value="MDT0498223.1"/>
    <property type="molecule type" value="Genomic_DNA"/>
</dbReference>
<keyword evidence="6" id="KW-0843">Virulence</keyword>
<keyword evidence="10" id="KW-1185">Reference proteome</keyword>
<evidence type="ECO:0000256" key="6">
    <source>
        <dbReference type="ARBA" id="ARBA00023026"/>
    </source>
</evidence>
<dbReference type="PANTHER" id="PTHR34040">
    <property type="entry name" value="FLAGELLAR BIOSYNTHETIC PROTEIN FLIQ"/>
    <property type="match status" value="1"/>
</dbReference>
<dbReference type="PIRSF" id="PIRSF004669">
    <property type="entry name" value="FliQ"/>
    <property type="match status" value="1"/>
</dbReference>